<protein>
    <submittedName>
        <fullName evidence="3">Acetolactate synthase</fullName>
    </submittedName>
</protein>
<accession>A0A7K3S4T4</accession>
<feature type="non-terminal residue" evidence="3">
    <location>
        <position position="60"/>
    </location>
</feature>
<comment type="similarity">
    <text evidence="1">Belongs to the TPP enzyme family.</text>
</comment>
<dbReference type="InterPro" id="IPR029061">
    <property type="entry name" value="THDP-binding"/>
</dbReference>
<evidence type="ECO:0000313" key="3">
    <source>
        <dbReference type="EMBL" id="NEC22506.1"/>
    </source>
</evidence>
<dbReference type="AlphaFoldDB" id="A0A7K3S4T4"/>
<organism evidence="3 4">
    <name type="scientific">Streptomyces parvus</name>
    <dbReference type="NCBI Taxonomy" id="66428"/>
    <lineage>
        <taxon>Bacteria</taxon>
        <taxon>Bacillati</taxon>
        <taxon>Actinomycetota</taxon>
        <taxon>Actinomycetes</taxon>
        <taxon>Kitasatosporales</taxon>
        <taxon>Streptomycetaceae</taxon>
        <taxon>Streptomyces</taxon>
    </lineage>
</organism>
<dbReference type="GO" id="GO:0009099">
    <property type="term" value="P:L-valine biosynthetic process"/>
    <property type="evidence" value="ECO:0007669"/>
    <property type="project" value="TreeGrafter"/>
</dbReference>
<dbReference type="Proteomes" id="UP000469670">
    <property type="component" value="Unassembled WGS sequence"/>
</dbReference>
<evidence type="ECO:0000256" key="1">
    <source>
        <dbReference type="ARBA" id="ARBA00007812"/>
    </source>
</evidence>
<dbReference type="Pfam" id="PF02776">
    <property type="entry name" value="TPP_enzyme_N"/>
    <property type="match status" value="1"/>
</dbReference>
<reference evidence="3 4" key="1">
    <citation type="submission" date="2020-01" db="EMBL/GenBank/DDBJ databases">
        <title>Insect and environment-associated Actinomycetes.</title>
        <authorList>
            <person name="Currrie C."/>
            <person name="Chevrette M."/>
            <person name="Carlson C."/>
            <person name="Stubbendieck R."/>
            <person name="Wendt-Pienkowski E."/>
        </authorList>
    </citation>
    <scope>NUCLEOTIDE SEQUENCE [LARGE SCALE GENOMIC DNA]</scope>
    <source>
        <strain evidence="3 4">SID7590</strain>
    </source>
</reference>
<dbReference type="RefSeq" id="WP_275424409.1">
    <property type="nucleotide sequence ID" value="NZ_JAAGMP010001341.1"/>
</dbReference>
<name>A0A7K3S4T4_9ACTN</name>
<dbReference type="GO" id="GO:0003984">
    <property type="term" value="F:acetolactate synthase activity"/>
    <property type="evidence" value="ECO:0007669"/>
    <property type="project" value="TreeGrafter"/>
</dbReference>
<dbReference type="GO" id="GO:0000287">
    <property type="term" value="F:magnesium ion binding"/>
    <property type="evidence" value="ECO:0007669"/>
    <property type="project" value="UniProtKB-ARBA"/>
</dbReference>
<dbReference type="GO" id="GO:0005948">
    <property type="term" value="C:acetolactate synthase complex"/>
    <property type="evidence" value="ECO:0007669"/>
    <property type="project" value="TreeGrafter"/>
</dbReference>
<dbReference type="PANTHER" id="PTHR18968">
    <property type="entry name" value="THIAMINE PYROPHOSPHATE ENZYMES"/>
    <property type="match status" value="1"/>
</dbReference>
<dbReference type="PANTHER" id="PTHR18968:SF13">
    <property type="entry name" value="ACETOLACTATE SYNTHASE CATALYTIC SUBUNIT, MITOCHONDRIAL"/>
    <property type="match status" value="1"/>
</dbReference>
<dbReference type="GO" id="GO:0009097">
    <property type="term" value="P:isoleucine biosynthetic process"/>
    <property type="evidence" value="ECO:0007669"/>
    <property type="project" value="TreeGrafter"/>
</dbReference>
<proteinExistence type="inferred from homology"/>
<evidence type="ECO:0000259" key="2">
    <source>
        <dbReference type="Pfam" id="PF02776"/>
    </source>
</evidence>
<dbReference type="EMBL" id="JAAGMP010001341">
    <property type="protein sequence ID" value="NEC22506.1"/>
    <property type="molecule type" value="Genomic_DNA"/>
</dbReference>
<sequence length="60" mass="6174">MSEKCTGGEALVAALRAHGADTVFGIPGTHNLPVYAALARYGLRHVSPRHEQGAGFAADG</sequence>
<dbReference type="GO" id="GO:0030976">
    <property type="term" value="F:thiamine pyrophosphate binding"/>
    <property type="evidence" value="ECO:0007669"/>
    <property type="project" value="InterPro"/>
</dbReference>
<gene>
    <name evidence="3" type="ORF">G3I50_30315</name>
</gene>
<dbReference type="Gene3D" id="3.40.50.970">
    <property type="match status" value="1"/>
</dbReference>
<dbReference type="SUPFAM" id="SSF52518">
    <property type="entry name" value="Thiamin diphosphate-binding fold (THDP-binding)"/>
    <property type="match status" value="1"/>
</dbReference>
<comment type="caution">
    <text evidence="3">The sequence shown here is derived from an EMBL/GenBank/DDBJ whole genome shotgun (WGS) entry which is preliminary data.</text>
</comment>
<dbReference type="CDD" id="cd07035">
    <property type="entry name" value="TPP_PYR_POX_like"/>
    <property type="match status" value="1"/>
</dbReference>
<evidence type="ECO:0000313" key="4">
    <source>
        <dbReference type="Proteomes" id="UP000469670"/>
    </source>
</evidence>
<feature type="domain" description="Thiamine pyrophosphate enzyme N-terminal TPP-binding" evidence="2">
    <location>
        <begin position="6"/>
        <end position="60"/>
    </location>
</feature>
<dbReference type="GO" id="GO:0050660">
    <property type="term" value="F:flavin adenine dinucleotide binding"/>
    <property type="evidence" value="ECO:0007669"/>
    <property type="project" value="TreeGrafter"/>
</dbReference>
<dbReference type="InterPro" id="IPR045229">
    <property type="entry name" value="TPP_enz"/>
</dbReference>
<dbReference type="InterPro" id="IPR012001">
    <property type="entry name" value="Thiamin_PyroP_enz_TPP-bd_dom"/>
</dbReference>